<evidence type="ECO:0000313" key="1">
    <source>
        <dbReference type="EMBL" id="MBM9458440.1"/>
    </source>
</evidence>
<proteinExistence type="predicted"/>
<dbReference type="EMBL" id="JAERTX010000001">
    <property type="protein sequence ID" value="MBM9458440.1"/>
    <property type="molecule type" value="Genomic_DNA"/>
</dbReference>
<protein>
    <submittedName>
        <fullName evidence="1">Uncharacterized protein</fullName>
    </submittedName>
</protein>
<evidence type="ECO:0000313" key="2">
    <source>
        <dbReference type="Proteomes" id="UP000663791"/>
    </source>
</evidence>
<organism evidence="1 2">
    <name type="scientific">Nocardioides faecalis</name>
    <dbReference type="NCBI Taxonomy" id="2803858"/>
    <lineage>
        <taxon>Bacteria</taxon>
        <taxon>Bacillati</taxon>
        <taxon>Actinomycetota</taxon>
        <taxon>Actinomycetes</taxon>
        <taxon>Propionibacteriales</taxon>
        <taxon>Nocardioidaceae</taxon>
        <taxon>Nocardioides</taxon>
    </lineage>
</organism>
<accession>A0A939BX52</accession>
<dbReference type="Proteomes" id="UP000663791">
    <property type="component" value="Unassembled WGS sequence"/>
</dbReference>
<reference evidence="1" key="1">
    <citation type="submission" date="2021-01" db="EMBL/GenBank/DDBJ databases">
        <title>Novel species in genus Nocardioides.</title>
        <authorList>
            <person name="Zhang G."/>
        </authorList>
    </citation>
    <scope>NUCLEOTIDE SEQUENCE</scope>
    <source>
        <strain evidence="1">Zg-536</strain>
    </source>
</reference>
<gene>
    <name evidence="1" type="ORF">JK386_00815</name>
</gene>
<comment type="caution">
    <text evidence="1">The sequence shown here is derived from an EMBL/GenBank/DDBJ whole genome shotgun (WGS) entry which is preliminary data.</text>
</comment>
<name>A0A939BX52_9ACTN</name>
<dbReference type="AlphaFoldDB" id="A0A939BX52"/>
<dbReference type="RefSeq" id="WP_205289745.1">
    <property type="nucleotide sequence ID" value="NZ_CP074406.1"/>
</dbReference>
<keyword evidence="2" id="KW-1185">Reference proteome</keyword>
<sequence length="102" mass="10988">MLTWAQPGSDVSAYRTGATLTLRLLLTLNAWDGAPWAVTANERFQTDHRWPVSRIVRFTDGSEGGDDIEEAAMELVGSVNQYCLLTCSLVTDEAPAASGTGL</sequence>